<sequence length="348" mass="38454">MTRNWHRLALATISCIPLSLALPAASQAEEVNIYSYRQPYLIQPLLDAFEEKTGIKTNVVFSNKGLGERIATEGENSPVDVMLTVDIGRLSGAKDLGITAPIPAEQLEGTVPAEFQDPDGAWIGLTSRARIVYASRERVEQDSIDYEDLADPKWRGRICTRSGQHDYTLGLIASMIAHHGEAETETWLTAVRDNLARKPTGNDRAQVKSIYAGECDIALGNTYYMGQMETNDKDPEQKEWAASVKLLYPNSDNRGSHVNLSGVVLAKYAPHKEAAMKFISFLTSHQAQGIYAETNFEYPVDPEVPVSERVLSWGTLKPDSLPLHEVADFRKAASEMVDRVGFDNGPQS</sequence>
<feature type="binding site" evidence="3">
    <location>
        <position position="224"/>
    </location>
    <ligand>
        <name>Fe cation</name>
        <dbReference type="ChEBI" id="CHEBI:24875"/>
    </ligand>
</feature>
<feature type="signal peptide" evidence="4">
    <location>
        <begin position="1"/>
        <end position="28"/>
    </location>
</feature>
<keyword evidence="3" id="KW-0408">Iron</keyword>
<proteinExistence type="inferred from homology"/>
<gene>
    <name evidence="5" type="ORF">J0X15_11230</name>
</gene>
<comment type="caution">
    <text evidence="5">The sequence shown here is derived from an EMBL/GenBank/DDBJ whole genome shotgun (WGS) entry which is preliminary data.</text>
</comment>
<feature type="chain" id="PRO_5036783992" evidence="4">
    <location>
        <begin position="29"/>
        <end position="348"/>
    </location>
</feature>
<evidence type="ECO:0000256" key="4">
    <source>
        <dbReference type="SAM" id="SignalP"/>
    </source>
</evidence>
<keyword evidence="2 4" id="KW-0732">Signal</keyword>
<evidence type="ECO:0000313" key="6">
    <source>
        <dbReference type="Proteomes" id="UP000664779"/>
    </source>
</evidence>
<dbReference type="Gene3D" id="3.40.190.10">
    <property type="entry name" value="Periplasmic binding protein-like II"/>
    <property type="match status" value="2"/>
</dbReference>
<evidence type="ECO:0000256" key="2">
    <source>
        <dbReference type="ARBA" id="ARBA00022729"/>
    </source>
</evidence>
<dbReference type="RefSeq" id="WP_206940689.1">
    <property type="nucleotide sequence ID" value="NZ_JAFLNF010000004.1"/>
</dbReference>
<comment type="similarity">
    <text evidence="1">Belongs to the bacterial solute-binding protein 1 family.</text>
</comment>
<dbReference type="EMBL" id="JAFLNF010000004">
    <property type="protein sequence ID" value="MBO0345793.1"/>
    <property type="molecule type" value="Genomic_DNA"/>
</dbReference>
<dbReference type="PANTHER" id="PTHR30006:SF15">
    <property type="entry name" value="IRON-UTILIZATION PERIPLASMIC PROTEIN"/>
    <property type="match status" value="1"/>
</dbReference>
<protein>
    <submittedName>
        <fullName evidence="5">Fe(3+) ABC transporter substrate-binding protein</fullName>
    </submittedName>
</protein>
<dbReference type="CDD" id="cd13542">
    <property type="entry name" value="PBP2_FutA1_ilke"/>
    <property type="match status" value="1"/>
</dbReference>
<dbReference type="InterPro" id="IPR026045">
    <property type="entry name" value="Ferric-bd"/>
</dbReference>
<organism evidence="5 6">
    <name type="scientific">Roseibium limicola</name>
    <dbReference type="NCBI Taxonomy" id="2816037"/>
    <lineage>
        <taxon>Bacteria</taxon>
        <taxon>Pseudomonadati</taxon>
        <taxon>Pseudomonadota</taxon>
        <taxon>Alphaproteobacteria</taxon>
        <taxon>Hyphomicrobiales</taxon>
        <taxon>Stappiaceae</taxon>
        <taxon>Roseibium</taxon>
    </lineage>
</organism>
<feature type="binding site" evidence="3">
    <location>
        <position position="223"/>
    </location>
    <ligand>
        <name>Fe cation</name>
        <dbReference type="ChEBI" id="CHEBI:24875"/>
    </ligand>
</feature>
<accession>A0A939ENU3</accession>
<dbReference type="SUPFAM" id="SSF53850">
    <property type="entry name" value="Periplasmic binding protein-like II"/>
    <property type="match status" value="1"/>
</dbReference>
<dbReference type="AlphaFoldDB" id="A0A939ENU3"/>
<dbReference type="GO" id="GO:0046872">
    <property type="term" value="F:metal ion binding"/>
    <property type="evidence" value="ECO:0007669"/>
    <property type="project" value="UniProtKB-KW"/>
</dbReference>
<dbReference type="Proteomes" id="UP000664779">
    <property type="component" value="Unassembled WGS sequence"/>
</dbReference>
<evidence type="ECO:0000256" key="1">
    <source>
        <dbReference type="ARBA" id="ARBA00008520"/>
    </source>
</evidence>
<dbReference type="PANTHER" id="PTHR30006">
    <property type="entry name" value="THIAMINE-BINDING PERIPLASMIC PROTEIN-RELATED"/>
    <property type="match status" value="1"/>
</dbReference>
<reference evidence="5" key="1">
    <citation type="submission" date="2021-03" db="EMBL/GenBank/DDBJ databases">
        <title>Roseibium sp. CAU 1637 isolated from Incheon.</title>
        <authorList>
            <person name="Kim W."/>
        </authorList>
    </citation>
    <scope>NUCLEOTIDE SEQUENCE</scope>
    <source>
        <strain evidence="5">CAU 1637</strain>
    </source>
</reference>
<evidence type="ECO:0000256" key="3">
    <source>
        <dbReference type="PIRSR" id="PIRSR002825-1"/>
    </source>
</evidence>
<keyword evidence="3" id="KW-0479">Metal-binding</keyword>
<dbReference type="Pfam" id="PF13343">
    <property type="entry name" value="SBP_bac_6"/>
    <property type="match status" value="1"/>
</dbReference>
<dbReference type="PIRSF" id="PIRSF002825">
    <property type="entry name" value="CfbpA"/>
    <property type="match status" value="1"/>
</dbReference>
<name>A0A939ENU3_9HYPH</name>
<evidence type="ECO:0000313" key="5">
    <source>
        <dbReference type="EMBL" id="MBO0345793.1"/>
    </source>
</evidence>
<keyword evidence="6" id="KW-1185">Reference proteome</keyword>
<dbReference type="GO" id="GO:0030288">
    <property type="term" value="C:outer membrane-bounded periplasmic space"/>
    <property type="evidence" value="ECO:0007669"/>
    <property type="project" value="TreeGrafter"/>
</dbReference>